<dbReference type="AlphaFoldDB" id="A0A8S1RM60"/>
<reference evidence="1" key="1">
    <citation type="submission" date="2021-01" db="EMBL/GenBank/DDBJ databases">
        <authorList>
            <consortium name="Genoscope - CEA"/>
            <person name="William W."/>
        </authorList>
    </citation>
    <scope>NUCLEOTIDE SEQUENCE</scope>
</reference>
<protein>
    <submittedName>
        <fullName evidence="1">Uncharacterized protein</fullName>
    </submittedName>
</protein>
<keyword evidence="2" id="KW-1185">Reference proteome</keyword>
<sequence length="37" mass="4577">MTKIMIRQKWLLKSQCLFLNFWIDVEIYQSEKKQSSL</sequence>
<organism evidence="1 2">
    <name type="scientific">Paramecium sonneborni</name>
    <dbReference type="NCBI Taxonomy" id="65129"/>
    <lineage>
        <taxon>Eukaryota</taxon>
        <taxon>Sar</taxon>
        <taxon>Alveolata</taxon>
        <taxon>Ciliophora</taxon>
        <taxon>Intramacronucleata</taxon>
        <taxon>Oligohymenophorea</taxon>
        <taxon>Peniculida</taxon>
        <taxon>Parameciidae</taxon>
        <taxon>Paramecium</taxon>
    </lineage>
</organism>
<comment type="caution">
    <text evidence="1">The sequence shown here is derived from an EMBL/GenBank/DDBJ whole genome shotgun (WGS) entry which is preliminary data.</text>
</comment>
<accession>A0A8S1RM60</accession>
<evidence type="ECO:0000313" key="2">
    <source>
        <dbReference type="Proteomes" id="UP000692954"/>
    </source>
</evidence>
<evidence type="ECO:0000313" key="1">
    <source>
        <dbReference type="EMBL" id="CAD8129338.1"/>
    </source>
</evidence>
<dbReference type="EMBL" id="CAJJDN010000217">
    <property type="protein sequence ID" value="CAD8129338.1"/>
    <property type="molecule type" value="Genomic_DNA"/>
</dbReference>
<dbReference type="Proteomes" id="UP000692954">
    <property type="component" value="Unassembled WGS sequence"/>
</dbReference>
<gene>
    <name evidence="1" type="ORF">PSON_ATCC_30995.1.T2170010</name>
</gene>
<proteinExistence type="predicted"/>
<name>A0A8S1RM60_9CILI</name>